<accession>A0A932CMK4</accession>
<feature type="transmembrane region" description="Helical" evidence="1">
    <location>
        <begin position="557"/>
        <end position="577"/>
    </location>
</feature>
<evidence type="ECO:0000313" key="2">
    <source>
        <dbReference type="EMBL" id="MBI2876153.1"/>
    </source>
</evidence>
<feature type="transmembrane region" description="Helical" evidence="1">
    <location>
        <begin position="119"/>
        <end position="137"/>
    </location>
</feature>
<reference evidence="2" key="1">
    <citation type="submission" date="2020-07" db="EMBL/GenBank/DDBJ databases">
        <title>Huge and variable diversity of episymbiotic CPR bacteria and DPANN archaea in groundwater ecosystems.</title>
        <authorList>
            <person name="He C.Y."/>
            <person name="Keren R."/>
            <person name="Whittaker M."/>
            <person name="Farag I.F."/>
            <person name="Doudna J."/>
            <person name="Cate J.H.D."/>
            <person name="Banfield J.F."/>
        </authorList>
    </citation>
    <scope>NUCLEOTIDE SEQUENCE</scope>
    <source>
        <strain evidence="2">NC_groundwater_672_Ag_B-0.1um_62_36</strain>
    </source>
</reference>
<feature type="transmembrane region" description="Helical" evidence="1">
    <location>
        <begin position="246"/>
        <end position="266"/>
    </location>
</feature>
<protein>
    <recommendedName>
        <fullName evidence="4">DUF4350 domain-containing protein</fullName>
    </recommendedName>
</protein>
<keyword evidence="1" id="KW-0812">Transmembrane</keyword>
<gene>
    <name evidence="2" type="ORF">HYY20_04665</name>
</gene>
<feature type="transmembrane region" description="Helical" evidence="1">
    <location>
        <begin position="54"/>
        <end position="71"/>
    </location>
</feature>
<dbReference type="Proteomes" id="UP000769766">
    <property type="component" value="Unassembled WGS sequence"/>
</dbReference>
<sequence>MKSRLIILASLLALAFLADGIANLKPEANAFLALCLLFVLFFACLPLRPERWRFVFFPAALILISVAALVWGWERLLAGALFTVGLALLVRTEGRAGRQESYLGGVAGTGNRGSPEKRALEVLAFTGAAFGLFQILYHHYSDLWHALQWAASALSMAAGALWKREINYGATAAGMTLLLLFFLYALSAFLLSPRGRREIGLLGRWLLVLLVMHLLYLGVEGDAAKLLAWLDPEINRYRTTWTSLNLRLLLFVLLLLPSFFLGRRLVHEPLYAGRSLPEGWRSTIDRARGLLLLALALVVLTLEPSGAKSRGRIYFHDENHVGWDKPVFGQYGEMSGGTWGPLLPFLEAAGYRSNVGPISQAILKDTDILVVTDIPRRFTAPEKTTIWEFVAQGGSLLVLGDHTDVQGIMGPLNDLLKPVQIQFNFDSAYYFDVTWDTQAELRAHPITYSIRDGRETSIIIGASLSVSAPAVPIIVGKYGWSDAGDRRQEDQGFLGDIEYRPGERLGDLVLVAGASHGKGKVLVFGDTASFHSYGLPEAKAFVEAVFRWLNVRDEVKLYAKNPLLALLLLAGAFYLLLRAGLGLSSLAMILLTVMVTLGATASFNRRKQEPVPLKGKVAIVDTSHLGRFHMYGFEAGSALGFFYNLMRNDYLAFLAPALDEASLRDARLIVLIAPARPFSAAEAERLSRWVREGGTLLMSVGWEEREPVLPLLRAWGIELDALPLGPAAASWGPTQVYFYKAWGVRAEGAEVLLRYEGIPLVIHKTFGRGNLLVIGDSSFLLGEQLEGREVYQESKILFLRDILQPYGGPQVPSP</sequence>
<dbReference type="AlphaFoldDB" id="A0A932CMK4"/>
<dbReference type="Gene3D" id="3.40.50.880">
    <property type="match status" value="2"/>
</dbReference>
<keyword evidence="1" id="KW-0472">Membrane</keyword>
<feature type="transmembrane region" description="Helical" evidence="1">
    <location>
        <begin position="202"/>
        <end position="219"/>
    </location>
</feature>
<feature type="transmembrane region" description="Helical" evidence="1">
    <location>
        <begin position="169"/>
        <end position="190"/>
    </location>
</feature>
<dbReference type="EMBL" id="JACPRF010000142">
    <property type="protein sequence ID" value="MBI2876153.1"/>
    <property type="molecule type" value="Genomic_DNA"/>
</dbReference>
<name>A0A932CMK4_UNCTE</name>
<feature type="transmembrane region" description="Helical" evidence="1">
    <location>
        <begin position="77"/>
        <end position="94"/>
    </location>
</feature>
<evidence type="ECO:0000313" key="3">
    <source>
        <dbReference type="Proteomes" id="UP000769766"/>
    </source>
</evidence>
<dbReference type="InterPro" id="IPR029062">
    <property type="entry name" value="Class_I_gatase-like"/>
</dbReference>
<evidence type="ECO:0000256" key="1">
    <source>
        <dbReference type="SAM" id="Phobius"/>
    </source>
</evidence>
<feature type="transmembrane region" description="Helical" evidence="1">
    <location>
        <begin position="30"/>
        <end position="47"/>
    </location>
</feature>
<feature type="transmembrane region" description="Helical" evidence="1">
    <location>
        <begin position="583"/>
        <end position="604"/>
    </location>
</feature>
<comment type="caution">
    <text evidence="2">The sequence shown here is derived from an EMBL/GenBank/DDBJ whole genome shotgun (WGS) entry which is preliminary data.</text>
</comment>
<dbReference type="SUPFAM" id="SSF52317">
    <property type="entry name" value="Class I glutamine amidotransferase-like"/>
    <property type="match status" value="2"/>
</dbReference>
<keyword evidence="1" id="KW-1133">Transmembrane helix</keyword>
<organism evidence="2 3">
    <name type="scientific">Tectimicrobiota bacterium</name>
    <dbReference type="NCBI Taxonomy" id="2528274"/>
    <lineage>
        <taxon>Bacteria</taxon>
        <taxon>Pseudomonadati</taxon>
        <taxon>Nitrospinota/Tectimicrobiota group</taxon>
        <taxon>Candidatus Tectimicrobiota</taxon>
    </lineage>
</organism>
<evidence type="ECO:0008006" key="4">
    <source>
        <dbReference type="Google" id="ProtNLM"/>
    </source>
</evidence>
<proteinExistence type="predicted"/>